<dbReference type="GO" id="GO:0005507">
    <property type="term" value="F:copper ion binding"/>
    <property type="evidence" value="ECO:0007669"/>
    <property type="project" value="InterPro"/>
</dbReference>
<dbReference type="RefSeq" id="WP_003078546.1">
    <property type="nucleotide sequence ID" value="NZ_JBOK01000044.1"/>
</dbReference>
<keyword evidence="10" id="KW-1185">Reference proteome</keyword>
<dbReference type="GeneID" id="69560230"/>
<comment type="subcellular location">
    <subcellularLocation>
        <location evidence="1">Periplasm</location>
    </subcellularLocation>
</comment>
<keyword evidence="3" id="KW-0479">Metal-binding</keyword>
<evidence type="ECO:0000256" key="2">
    <source>
        <dbReference type="ARBA" id="ARBA00010509"/>
    </source>
</evidence>
<keyword evidence="6" id="KW-0186">Copper</keyword>
<dbReference type="InterPro" id="IPR014756">
    <property type="entry name" value="Ig_E-set"/>
</dbReference>
<evidence type="ECO:0000256" key="7">
    <source>
        <dbReference type="SAM" id="SignalP"/>
    </source>
</evidence>
<dbReference type="Pfam" id="PF04234">
    <property type="entry name" value="CopC"/>
    <property type="match status" value="1"/>
</dbReference>
<proteinExistence type="inferred from homology"/>
<comment type="similarity">
    <text evidence="2">Belongs to the CopC family.</text>
</comment>
<dbReference type="InterPro" id="IPR014755">
    <property type="entry name" value="Cu-Rt/internalin_Ig-like"/>
</dbReference>
<keyword evidence="5" id="KW-0574">Periplasm</keyword>
<dbReference type="Gene3D" id="2.60.40.1220">
    <property type="match status" value="1"/>
</dbReference>
<dbReference type="SUPFAM" id="SSF81296">
    <property type="entry name" value="E set domains"/>
    <property type="match status" value="1"/>
</dbReference>
<evidence type="ECO:0000313" key="10">
    <source>
        <dbReference type="Proteomes" id="UP000020766"/>
    </source>
</evidence>
<gene>
    <name evidence="9" type="ORF">AX13_13960</name>
</gene>
<evidence type="ECO:0000256" key="3">
    <source>
        <dbReference type="ARBA" id="ARBA00022723"/>
    </source>
</evidence>
<keyword evidence="4 7" id="KW-0732">Signal</keyword>
<evidence type="ECO:0000256" key="4">
    <source>
        <dbReference type="ARBA" id="ARBA00022729"/>
    </source>
</evidence>
<dbReference type="Proteomes" id="UP000020766">
    <property type="component" value="Unassembled WGS sequence"/>
</dbReference>
<evidence type="ECO:0000256" key="1">
    <source>
        <dbReference type="ARBA" id="ARBA00004418"/>
    </source>
</evidence>
<feature type="signal peptide" evidence="7">
    <location>
        <begin position="1"/>
        <end position="25"/>
    </location>
</feature>
<protein>
    <submittedName>
        <fullName evidence="9">Copper resistance protein C</fullName>
    </submittedName>
</protein>
<feature type="domain" description="CopC" evidence="8">
    <location>
        <begin position="26"/>
        <end position="127"/>
    </location>
</feature>
<dbReference type="InterPro" id="IPR047685">
    <property type="entry name" value="CopC-like"/>
</dbReference>
<dbReference type="GO" id="GO:0006825">
    <property type="term" value="P:copper ion transport"/>
    <property type="evidence" value="ECO:0007669"/>
    <property type="project" value="InterPro"/>
</dbReference>
<dbReference type="GO" id="GO:0042597">
    <property type="term" value="C:periplasmic space"/>
    <property type="evidence" value="ECO:0007669"/>
    <property type="project" value="UniProtKB-SubCell"/>
</dbReference>
<reference evidence="9 10" key="1">
    <citation type="submission" date="2014-01" db="EMBL/GenBank/DDBJ databases">
        <title>Interspecies Systems Biology Uncovers Metabolites Affecting C. elegans Gene Expression and Life History Traits.</title>
        <authorList>
            <person name="Watson E."/>
            <person name="Macneil L.T."/>
            <person name="Ritter A.D."/>
            <person name="Yilmaz L.S."/>
            <person name="Rosebrock A.P."/>
            <person name="Caudy A.A."/>
            <person name="Walhout A.J."/>
        </authorList>
    </citation>
    <scope>NUCLEOTIDE SEQUENCE [LARGE SCALE GENOMIC DNA]</scope>
    <source>
        <strain evidence="9 10">DA1877</strain>
    </source>
</reference>
<dbReference type="PANTHER" id="PTHR34820:SF4">
    <property type="entry name" value="INNER MEMBRANE PROTEIN YEBZ"/>
    <property type="match status" value="1"/>
</dbReference>
<comment type="caution">
    <text evidence="9">The sequence shown here is derived from an EMBL/GenBank/DDBJ whole genome shotgun (WGS) entry which is preliminary data.</text>
</comment>
<feature type="chain" id="PRO_5001473580" evidence="7">
    <location>
        <begin position="26"/>
        <end position="128"/>
    </location>
</feature>
<evidence type="ECO:0000256" key="5">
    <source>
        <dbReference type="ARBA" id="ARBA00022764"/>
    </source>
</evidence>
<name>A0A014Q5K2_9BURK</name>
<evidence type="ECO:0000313" key="9">
    <source>
        <dbReference type="EMBL" id="EXU78457.1"/>
    </source>
</evidence>
<sequence>MNRSNLVAKFIAPIAATLFASAAFAHPSLVSSSPADKSQVAAPATIELKFSETLVPQFSAANLIMTGMPGMPNHGAMKVSASVSGASDGKTMVITPAQTLQPGAYRVDWRAVSSDTHPINGNVTFQVK</sequence>
<dbReference type="GO" id="GO:0005886">
    <property type="term" value="C:plasma membrane"/>
    <property type="evidence" value="ECO:0007669"/>
    <property type="project" value="TreeGrafter"/>
</dbReference>
<organism evidence="9 10">
    <name type="scientific">Comamonas aquatica DA1877</name>
    <dbReference type="NCBI Taxonomy" id="1457173"/>
    <lineage>
        <taxon>Bacteria</taxon>
        <taxon>Pseudomonadati</taxon>
        <taxon>Pseudomonadota</taxon>
        <taxon>Betaproteobacteria</taxon>
        <taxon>Burkholderiales</taxon>
        <taxon>Comamonadaceae</taxon>
        <taxon>Comamonas</taxon>
    </lineage>
</organism>
<dbReference type="InterPro" id="IPR032694">
    <property type="entry name" value="CopC/D"/>
</dbReference>
<accession>A0A014Q5K2</accession>
<evidence type="ECO:0000259" key="8">
    <source>
        <dbReference type="Pfam" id="PF04234"/>
    </source>
</evidence>
<evidence type="ECO:0000256" key="6">
    <source>
        <dbReference type="ARBA" id="ARBA00023008"/>
    </source>
</evidence>
<dbReference type="AlphaFoldDB" id="A0A014Q5K2"/>
<dbReference type="PANTHER" id="PTHR34820">
    <property type="entry name" value="INNER MEMBRANE PROTEIN YEBZ"/>
    <property type="match status" value="1"/>
</dbReference>
<dbReference type="EMBL" id="JBOK01000044">
    <property type="protein sequence ID" value="EXU78457.1"/>
    <property type="molecule type" value="Genomic_DNA"/>
</dbReference>
<dbReference type="InterPro" id="IPR007348">
    <property type="entry name" value="CopC_dom"/>
</dbReference>
<dbReference type="NCBIfam" id="NF033814">
    <property type="entry name" value="copper_CopC"/>
    <property type="match status" value="1"/>
</dbReference>
<dbReference type="GO" id="GO:0046688">
    <property type="term" value="P:response to copper ion"/>
    <property type="evidence" value="ECO:0007669"/>
    <property type="project" value="InterPro"/>
</dbReference>